<comment type="caution">
    <text evidence="8">The sequence shown here is derived from an EMBL/GenBank/DDBJ whole genome shotgun (WGS) entry which is preliminary data.</text>
</comment>
<dbReference type="InterPro" id="IPR045087">
    <property type="entry name" value="Cu-oxidase_fam"/>
</dbReference>
<keyword evidence="6" id="KW-0732">Signal</keyword>
<dbReference type="GO" id="GO:0042597">
    <property type="term" value="C:periplasmic space"/>
    <property type="evidence" value="ECO:0007669"/>
    <property type="project" value="UniProtKB-SubCell"/>
</dbReference>
<feature type="region of interest" description="Disordered" evidence="5">
    <location>
        <begin position="178"/>
        <end position="198"/>
    </location>
</feature>
<dbReference type="Proteomes" id="UP000541185">
    <property type="component" value="Unassembled WGS sequence"/>
</dbReference>
<evidence type="ECO:0000256" key="6">
    <source>
        <dbReference type="SAM" id="SignalP"/>
    </source>
</evidence>
<organism evidence="8 9">
    <name type="scientific">Ramlibacter agri</name>
    <dbReference type="NCBI Taxonomy" id="2728837"/>
    <lineage>
        <taxon>Bacteria</taxon>
        <taxon>Pseudomonadati</taxon>
        <taxon>Pseudomonadota</taxon>
        <taxon>Betaproteobacteria</taxon>
        <taxon>Burkholderiales</taxon>
        <taxon>Comamonadaceae</taxon>
        <taxon>Ramlibacter</taxon>
    </lineage>
</organism>
<name>A0A848H402_9BURK</name>
<keyword evidence="4" id="KW-0186">Copper</keyword>
<evidence type="ECO:0000313" key="9">
    <source>
        <dbReference type="Proteomes" id="UP000541185"/>
    </source>
</evidence>
<dbReference type="PANTHER" id="PTHR11709:SF394">
    <property type="entry name" value="FI03373P-RELATED"/>
    <property type="match status" value="1"/>
</dbReference>
<dbReference type="Gene3D" id="2.60.40.420">
    <property type="entry name" value="Cupredoxins - blue copper proteins"/>
    <property type="match status" value="1"/>
</dbReference>
<dbReference type="RefSeq" id="WP_169418588.1">
    <property type="nucleotide sequence ID" value="NZ_JABBFX010000001.1"/>
</dbReference>
<dbReference type="InterPro" id="IPR011707">
    <property type="entry name" value="Cu-oxidase-like_N"/>
</dbReference>
<dbReference type="Pfam" id="PF07732">
    <property type="entry name" value="Cu-oxidase_3"/>
    <property type="match status" value="1"/>
</dbReference>
<dbReference type="AlphaFoldDB" id="A0A848H402"/>
<comment type="subcellular location">
    <subcellularLocation>
        <location evidence="1">Periplasm</location>
    </subcellularLocation>
</comment>
<evidence type="ECO:0000256" key="2">
    <source>
        <dbReference type="ARBA" id="ARBA00022723"/>
    </source>
</evidence>
<keyword evidence="9" id="KW-1185">Reference proteome</keyword>
<proteinExistence type="predicted"/>
<keyword evidence="2" id="KW-0479">Metal-binding</keyword>
<evidence type="ECO:0000256" key="1">
    <source>
        <dbReference type="ARBA" id="ARBA00004418"/>
    </source>
</evidence>
<evidence type="ECO:0000256" key="4">
    <source>
        <dbReference type="ARBA" id="ARBA00023008"/>
    </source>
</evidence>
<dbReference type="EMBL" id="JABBFX010000001">
    <property type="protein sequence ID" value="NML44462.1"/>
    <property type="molecule type" value="Genomic_DNA"/>
</dbReference>
<dbReference type="GO" id="GO:0016491">
    <property type="term" value="F:oxidoreductase activity"/>
    <property type="evidence" value="ECO:0007669"/>
    <property type="project" value="UniProtKB-KW"/>
</dbReference>
<gene>
    <name evidence="8" type="ORF">HHL11_11920</name>
</gene>
<sequence length="577" mass="61244">MFSDQSRLLRLLPVLALAILGLNAQAQSFRVQCPAGTTLHPANTGGDPNYDTITRPLDTNPATNPTGTRNISGKLNPLPSMANPHIKCQQISGGDGFATMGDGTQTYLFAFGPLSGLSNIVKGLPGTTTAQDFLQSNVGVPNTAGYGADGVLEAVKVGAPDSYAYAFNGAIGLVPDSQAVDNQDPTTGNNTAAPGTELTGHVDPRLVMDVGVLNGSAPAPTMSIEEGDELFLTLTNVGMIMRPDLFEQHTVHFHGYPNASSFYDGVPDASVAINIGGSFTYYYLAPEAGTYIWHCHISPPEHLQMGMVGQIYVRPRQNTVATNASLYAALTASNAPTAVATKCAGTDLLCSTQSPGSDNGATRAAGRMYAYNDGDGSTAYDVEYPIQLHGFDPNFHFVGMTFNPESFVDNKDKYFLLNGRSYPDTVNPDPMKTQSSDGVERFSQPLPTIINIPCLNQGSGNVCGDGRALLRFSDLNVTEYHTLASLGVRMHVVGYNARLLRDADGNNTDYYSNSIHLGGGESVDVILEASGAVAGQKFYLYAAELDHLSNDAENFGGMMTEVNICPTTVNAATKQCN</sequence>
<protein>
    <submittedName>
        <fullName evidence="8">Multicopper oxidase domain-containing protein</fullName>
    </submittedName>
</protein>
<reference evidence="8 9" key="1">
    <citation type="submission" date="2020-04" db="EMBL/GenBank/DDBJ databases">
        <title>Ramlibacter sp. G-1-2-2 isolated from soil.</title>
        <authorList>
            <person name="Dahal R.H."/>
        </authorList>
    </citation>
    <scope>NUCLEOTIDE SEQUENCE [LARGE SCALE GENOMIC DNA]</scope>
    <source>
        <strain evidence="8 9">G-1-2-2</strain>
    </source>
</reference>
<dbReference type="GO" id="GO:0005507">
    <property type="term" value="F:copper ion binding"/>
    <property type="evidence" value="ECO:0007669"/>
    <property type="project" value="InterPro"/>
</dbReference>
<dbReference type="InterPro" id="IPR008972">
    <property type="entry name" value="Cupredoxin"/>
</dbReference>
<accession>A0A848H402</accession>
<evidence type="ECO:0000256" key="3">
    <source>
        <dbReference type="ARBA" id="ARBA00023002"/>
    </source>
</evidence>
<feature type="domain" description="Plastocyanin-like" evidence="7">
    <location>
        <begin position="209"/>
        <end position="317"/>
    </location>
</feature>
<evidence type="ECO:0000259" key="7">
    <source>
        <dbReference type="Pfam" id="PF07732"/>
    </source>
</evidence>
<evidence type="ECO:0000256" key="5">
    <source>
        <dbReference type="SAM" id="MobiDB-lite"/>
    </source>
</evidence>
<dbReference type="SUPFAM" id="SSF49503">
    <property type="entry name" value="Cupredoxins"/>
    <property type="match status" value="1"/>
</dbReference>
<evidence type="ECO:0000313" key="8">
    <source>
        <dbReference type="EMBL" id="NML44462.1"/>
    </source>
</evidence>
<dbReference type="PANTHER" id="PTHR11709">
    <property type="entry name" value="MULTI-COPPER OXIDASE"/>
    <property type="match status" value="1"/>
</dbReference>
<feature type="signal peptide" evidence="6">
    <location>
        <begin position="1"/>
        <end position="26"/>
    </location>
</feature>
<feature type="compositionally biased region" description="Polar residues" evidence="5">
    <location>
        <begin position="179"/>
        <end position="193"/>
    </location>
</feature>
<feature type="chain" id="PRO_5032412375" evidence="6">
    <location>
        <begin position="27"/>
        <end position="577"/>
    </location>
</feature>
<keyword evidence="3" id="KW-0560">Oxidoreductase</keyword>